<evidence type="ECO:0000256" key="1">
    <source>
        <dbReference type="SAM" id="MobiDB-lite"/>
    </source>
</evidence>
<name>A0AA35ZQF4_LACSI</name>
<dbReference type="Proteomes" id="UP001177003">
    <property type="component" value="Chromosome 8"/>
</dbReference>
<feature type="region of interest" description="Disordered" evidence="1">
    <location>
        <begin position="147"/>
        <end position="190"/>
    </location>
</feature>
<accession>A0AA35ZQF4</accession>
<keyword evidence="3" id="KW-1185">Reference proteome</keyword>
<reference evidence="2" key="1">
    <citation type="submission" date="2023-04" db="EMBL/GenBank/DDBJ databases">
        <authorList>
            <person name="Vijverberg K."/>
            <person name="Xiong W."/>
            <person name="Schranz E."/>
        </authorList>
    </citation>
    <scope>NUCLEOTIDE SEQUENCE</scope>
</reference>
<evidence type="ECO:0000313" key="3">
    <source>
        <dbReference type="Proteomes" id="UP001177003"/>
    </source>
</evidence>
<organism evidence="2 3">
    <name type="scientific">Lactuca saligna</name>
    <name type="common">Willowleaf lettuce</name>
    <dbReference type="NCBI Taxonomy" id="75948"/>
    <lineage>
        <taxon>Eukaryota</taxon>
        <taxon>Viridiplantae</taxon>
        <taxon>Streptophyta</taxon>
        <taxon>Embryophyta</taxon>
        <taxon>Tracheophyta</taxon>
        <taxon>Spermatophyta</taxon>
        <taxon>Magnoliopsida</taxon>
        <taxon>eudicotyledons</taxon>
        <taxon>Gunneridae</taxon>
        <taxon>Pentapetalae</taxon>
        <taxon>asterids</taxon>
        <taxon>campanulids</taxon>
        <taxon>Asterales</taxon>
        <taxon>Asteraceae</taxon>
        <taxon>Cichorioideae</taxon>
        <taxon>Cichorieae</taxon>
        <taxon>Lactucinae</taxon>
        <taxon>Lactuca</taxon>
    </lineage>
</organism>
<feature type="compositionally biased region" description="Low complexity" evidence="1">
    <location>
        <begin position="170"/>
        <end position="190"/>
    </location>
</feature>
<dbReference type="EMBL" id="OX465084">
    <property type="protein sequence ID" value="CAI9296434.1"/>
    <property type="molecule type" value="Genomic_DNA"/>
</dbReference>
<proteinExistence type="predicted"/>
<evidence type="ECO:0008006" key="4">
    <source>
        <dbReference type="Google" id="ProtNLM"/>
    </source>
</evidence>
<sequence>MCERATGRAVYARILIEMSAKDPWAKEIKIKAFTAKGATSTSLRVEYSWNPMRCDNCKFFGHDHATCPTQPNSALVRTTLPKEVDNEGFQTVKKRTRAIPIPKKMVQVNNRKDKGPALKIVQVYKPITHDSKKKNVSSNMFDALSHQKIDDSEDDTSIPPVSHLRDNLQSSDIHPSSSHGGHISPPVDQG</sequence>
<evidence type="ECO:0000313" key="2">
    <source>
        <dbReference type="EMBL" id="CAI9296434.1"/>
    </source>
</evidence>
<gene>
    <name evidence="2" type="ORF">LSALG_LOCUS35299</name>
</gene>
<protein>
    <recommendedName>
        <fullName evidence="4">Zinc knuckle CX2CX4HX4C domain-containing protein</fullName>
    </recommendedName>
</protein>
<dbReference type="AlphaFoldDB" id="A0AA35ZQF4"/>